<organism evidence="2 3">
    <name type="scientific">Pseudomonas alliivorans</name>
    <dbReference type="NCBI Taxonomy" id="2810613"/>
    <lineage>
        <taxon>Bacteria</taxon>
        <taxon>Pseudomonadati</taxon>
        <taxon>Pseudomonadota</taxon>
        <taxon>Gammaproteobacteria</taxon>
        <taxon>Pseudomonadales</taxon>
        <taxon>Pseudomonadaceae</taxon>
        <taxon>Pseudomonas</taxon>
    </lineage>
</organism>
<proteinExistence type="predicted"/>
<dbReference type="Proteomes" id="UP000673197">
    <property type="component" value="Unassembled WGS sequence"/>
</dbReference>
<gene>
    <name evidence="2" type="ORF">JTJ32_03985</name>
</gene>
<evidence type="ECO:0000313" key="3">
    <source>
        <dbReference type="Proteomes" id="UP000673197"/>
    </source>
</evidence>
<sequence>MSIDSSFDTPEHFEEVSQKSPETLEREIDQQRSSIGNIVDALEKKMSPGQLVDQALAYVKDNGGEFFGNLGQNVKANPVPAVLTTVGVLWMMMGSNRPASAGYSGNSSVLSSVSDRVGSVAGSVSDGLGSAKARVQETVAHLKDTASKVKDKTSQMTHSMRDTLSGSSDSMQDAGQPLQEQRERIKSGTRHLINEQPLTLAAMGIAVGALIGAALPATTKEKQIIGQAREKLRGKSSPESTSTSTPTSGNYSTLPGAGQDGGGAGTSFAGDRPTSPGLG</sequence>
<feature type="compositionally biased region" description="Low complexity" evidence="1">
    <location>
        <begin position="237"/>
        <end position="248"/>
    </location>
</feature>
<feature type="compositionally biased region" description="Polar residues" evidence="1">
    <location>
        <begin position="154"/>
        <end position="173"/>
    </location>
</feature>
<dbReference type="RefSeq" id="WP_210040987.1">
    <property type="nucleotide sequence ID" value="NZ_JAFFZW010000001.1"/>
</dbReference>
<accession>A0ABS4C2B2</accession>
<evidence type="ECO:0000256" key="1">
    <source>
        <dbReference type="SAM" id="MobiDB-lite"/>
    </source>
</evidence>
<feature type="compositionally biased region" description="Basic and acidic residues" evidence="1">
    <location>
        <begin position="9"/>
        <end position="30"/>
    </location>
</feature>
<reference evidence="2 3" key="1">
    <citation type="journal article" date="2022" name="Syst. Appl. Microbiol.">
        <title>Pseudomonas alliivorans sp. nov., a plant-pathogenic bacterium isolated from onion foliage in Georgia, USA.</title>
        <authorList>
            <person name="Zhao M."/>
            <person name="Tyson C."/>
            <person name="Chen H.C."/>
            <person name="Paudel S."/>
            <person name="Gitaitis R."/>
            <person name="Kvitko B."/>
            <person name="Dutta B."/>
        </authorList>
    </citation>
    <scope>NUCLEOTIDE SEQUENCE [LARGE SCALE GENOMIC DNA]</scope>
    <source>
        <strain evidence="2 3">20GA0068</strain>
    </source>
</reference>
<feature type="region of interest" description="Disordered" evidence="1">
    <location>
        <begin position="1"/>
        <end position="32"/>
    </location>
</feature>
<feature type="compositionally biased region" description="Basic and acidic residues" evidence="1">
    <location>
        <begin position="143"/>
        <end position="153"/>
    </location>
</feature>
<dbReference type="Gene3D" id="1.20.120.20">
    <property type="entry name" value="Apolipoprotein"/>
    <property type="match status" value="1"/>
</dbReference>
<dbReference type="EMBL" id="JAFFZW010000001">
    <property type="protein sequence ID" value="MBP0944489.1"/>
    <property type="molecule type" value="Genomic_DNA"/>
</dbReference>
<keyword evidence="3" id="KW-1185">Reference proteome</keyword>
<feature type="region of interest" description="Disordered" evidence="1">
    <location>
        <begin position="228"/>
        <end position="279"/>
    </location>
</feature>
<feature type="region of interest" description="Disordered" evidence="1">
    <location>
        <begin position="143"/>
        <end position="182"/>
    </location>
</feature>
<name>A0ABS4C2B2_9PSED</name>
<evidence type="ECO:0000313" key="2">
    <source>
        <dbReference type="EMBL" id="MBP0944489.1"/>
    </source>
</evidence>
<comment type="caution">
    <text evidence="2">The sequence shown here is derived from an EMBL/GenBank/DDBJ whole genome shotgun (WGS) entry which is preliminary data.</text>
</comment>
<dbReference type="Pfam" id="PF12277">
    <property type="entry name" value="DUF3618"/>
    <property type="match status" value="1"/>
</dbReference>
<protein>
    <submittedName>
        <fullName evidence="2">DUF3618 domain-containing protein</fullName>
    </submittedName>
</protein>
<dbReference type="InterPro" id="IPR022062">
    <property type="entry name" value="DUF3618"/>
</dbReference>